<feature type="domain" description="Ribosomal RNA methyltransferase FtsJ" evidence="10">
    <location>
        <begin position="23"/>
        <end position="197"/>
    </location>
</feature>
<evidence type="ECO:0000256" key="7">
    <source>
        <dbReference type="ARBA" id="ARBA00023242"/>
    </source>
</evidence>
<dbReference type="GO" id="GO:0016435">
    <property type="term" value="F:rRNA (guanine) methyltransferase activity"/>
    <property type="evidence" value="ECO:0007669"/>
    <property type="project" value="TreeGrafter"/>
</dbReference>
<keyword evidence="4 12" id="KW-0489">Methyltransferase</keyword>
<keyword evidence="8" id="KW-0175">Coiled coil</keyword>
<evidence type="ECO:0000256" key="6">
    <source>
        <dbReference type="ARBA" id="ARBA00022691"/>
    </source>
</evidence>
<evidence type="ECO:0000256" key="5">
    <source>
        <dbReference type="ARBA" id="ARBA00022679"/>
    </source>
</evidence>
<dbReference type="PANTHER" id="PTHR10920">
    <property type="entry name" value="RIBOSOMAL RNA METHYLTRANSFERASE"/>
    <property type="match status" value="1"/>
</dbReference>
<keyword evidence="5 12" id="KW-0808">Transferase</keyword>
<dbReference type="Pfam" id="PF11861">
    <property type="entry name" value="DUF3381"/>
    <property type="match status" value="1"/>
</dbReference>
<keyword evidence="7" id="KW-0539">Nucleus</keyword>
<dbReference type="GO" id="GO:0008650">
    <property type="term" value="F:rRNA (uridine-2'-O-)-methyltransferase activity"/>
    <property type="evidence" value="ECO:0007669"/>
    <property type="project" value="TreeGrafter"/>
</dbReference>
<keyword evidence="6" id="KW-0949">S-adenosyl-L-methionine</keyword>
<keyword evidence="2" id="KW-0690">Ribosome biogenesis</keyword>
<dbReference type="PANTHER" id="PTHR10920:SF13">
    <property type="entry name" value="PRE-RRNA 2'-O-RIBOSE RNA METHYLTRANSFERASE FTSJ3"/>
    <property type="match status" value="1"/>
</dbReference>
<dbReference type="Pfam" id="PF01728">
    <property type="entry name" value="FtsJ"/>
    <property type="match status" value="1"/>
</dbReference>
<accession>A0A059EYK2</accession>
<proteinExistence type="inferred from homology"/>
<dbReference type="FunFam" id="3.40.50.150:FF:000004">
    <property type="entry name" value="AdoMet-dependent rRNA methyltransferase SPB1"/>
    <property type="match status" value="1"/>
</dbReference>
<dbReference type="GO" id="GO:0000463">
    <property type="term" value="P:maturation of LSU-rRNA from tricistronic rRNA transcript (SSU-rRNA, 5.8S rRNA, LSU-rRNA)"/>
    <property type="evidence" value="ECO:0007669"/>
    <property type="project" value="TreeGrafter"/>
</dbReference>
<feature type="compositionally biased region" description="Basic and acidic residues" evidence="9">
    <location>
        <begin position="470"/>
        <end position="479"/>
    </location>
</feature>
<evidence type="ECO:0000256" key="9">
    <source>
        <dbReference type="SAM" id="MobiDB-lite"/>
    </source>
</evidence>
<dbReference type="InterPro" id="IPR050082">
    <property type="entry name" value="RNA_methyltr_RlmE"/>
</dbReference>
<organism evidence="12 13">
    <name type="scientific">Anncaliia algerae PRA339</name>
    <dbReference type="NCBI Taxonomy" id="1288291"/>
    <lineage>
        <taxon>Eukaryota</taxon>
        <taxon>Fungi</taxon>
        <taxon>Fungi incertae sedis</taxon>
        <taxon>Microsporidia</taxon>
        <taxon>Tubulinosematoidea</taxon>
        <taxon>Tubulinosematidae</taxon>
        <taxon>Anncaliia</taxon>
    </lineage>
</organism>
<feature type="compositionally biased region" description="Acidic residues" evidence="9">
    <location>
        <begin position="480"/>
        <end position="489"/>
    </location>
</feature>
<dbReference type="GO" id="GO:0000466">
    <property type="term" value="P:maturation of 5.8S rRNA from tricistronic rRNA transcript (SSU-rRNA, 5.8S rRNA, LSU-rRNA)"/>
    <property type="evidence" value="ECO:0007669"/>
    <property type="project" value="TreeGrafter"/>
</dbReference>
<comment type="subcellular location">
    <subcellularLocation>
        <location evidence="1">Nucleus</location>
        <location evidence="1">Nucleolus</location>
    </subcellularLocation>
</comment>
<protein>
    <submittedName>
        <fullName evidence="12">Ribosomal RNA large subunit methyltransferase J</fullName>
    </submittedName>
</protein>
<dbReference type="InterPro" id="IPR024576">
    <property type="entry name" value="rRNA_MeTfrase_Spb1_DUF3381"/>
</dbReference>
<evidence type="ECO:0000256" key="1">
    <source>
        <dbReference type="ARBA" id="ARBA00004604"/>
    </source>
</evidence>
<evidence type="ECO:0000313" key="12">
    <source>
        <dbReference type="EMBL" id="KCZ79806.1"/>
    </source>
</evidence>
<feature type="region of interest" description="Disordered" evidence="9">
    <location>
        <begin position="468"/>
        <end position="542"/>
    </location>
</feature>
<dbReference type="SUPFAM" id="SSF53335">
    <property type="entry name" value="S-adenosyl-L-methionine-dependent methyltransferases"/>
    <property type="match status" value="1"/>
</dbReference>
<gene>
    <name evidence="12" type="ORF">H312_02808</name>
</gene>
<evidence type="ECO:0000313" key="13">
    <source>
        <dbReference type="Proteomes" id="UP000030655"/>
    </source>
</evidence>
<keyword evidence="3" id="KW-0698">rRNA processing</keyword>
<dbReference type="VEuPathDB" id="MicrosporidiaDB:H312_02808"/>
<dbReference type="Proteomes" id="UP000030655">
    <property type="component" value="Unassembled WGS sequence"/>
</dbReference>
<evidence type="ECO:0000259" key="11">
    <source>
        <dbReference type="Pfam" id="PF11861"/>
    </source>
</evidence>
<reference evidence="13" key="1">
    <citation type="submission" date="2013-02" db="EMBL/GenBank/DDBJ databases">
        <authorList>
            <consortium name="The Broad Institute Genome Sequencing Platform"/>
            <person name="Cuomo C."/>
            <person name="Becnel J."/>
            <person name="Sanscrainte N."/>
            <person name="Walker B."/>
            <person name="Young S.K."/>
            <person name="Zeng Q."/>
            <person name="Gargeya S."/>
            <person name="Fitzgerald M."/>
            <person name="Haas B."/>
            <person name="Abouelleil A."/>
            <person name="Alvarado L."/>
            <person name="Arachchi H.M."/>
            <person name="Berlin A.M."/>
            <person name="Chapman S.B."/>
            <person name="Dewar J."/>
            <person name="Goldberg J."/>
            <person name="Griggs A."/>
            <person name="Gujja S."/>
            <person name="Hansen M."/>
            <person name="Howarth C."/>
            <person name="Imamovic A."/>
            <person name="Larimer J."/>
            <person name="McCowan C."/>
            <person name="Murphy C."/>
            <person name="Neiman D."/>
            <person name="Pearson M."/>
            <person name="Priest M."/>
            <person name="Roberts A."/>
            <person name="Saif S."/>
            <person name="Shea T."/>
            <person name="Sisk P."/>
            <person name="Sykes S."/>
            <person name="Wortman J."/>
            <person name="Nusbaum C."/>
            <person name="Birren B."/>
        </authorList>
    </citation>
    <scope>NUCLEOTIDE SEQUENCE [LARGE SCALE GENOMIC DNA]</scope>
    <source>
        <strain evidence="13">PRA339</strain>
    </source>
</reference>
<feature type="domain" description="DUF3381" evidence="11">
    <location>
        <begin position="225"/>
        <end position="351"/>
    </location>
</feature>
<dbReference type="AlphaFoldDB" id="A0A059EYK2"/>
<feature type="compositionally biased region" description="Basic residues" evidence="9">
    <location>
        <begin position="493"/>
        <end position="525"/>
    </location>
</feature>
<name>A0A059EYK2_9MICR</name>
<dbReference type="GO" id="GO:0005730">
    <property type="term" value="C:nucleolus"/>
    <property type="evidence" value="ECO:0007669"/>
    <property type="project" value="UniProtKB-SubCell"/>
</dbReference>
<reference evidence="12 13" key="2">
    <citation type="submission" date="2014-03" db="EMBL/GenBank/DDBJ databases">
        <title>The Genome Sequence of Anncaliia algerae insect isolate PRA339.</title>
        <authorList>
            <consortium name="The Broad Institute Genome Sequencing Platform"/>
            <consortium name="The Broad Institute Genome Sequencing Center for Infectious Disease"/>
            <person name="Cuomo C."/>
            <person name="Becnel J."/>
            <person name="Sanscrainte N."/>
            <person name="Walker B."/>
            <person name="Young S.K."/>
            <person name="Zeng Q."/>
            <person name="Gargeya S."/>
            <person name="Fitzgerald M."/>
            <person name="Haas B."/>
            <person name="Abouelleil A."/>
            <person name="Alvarado L."/>
            <person name="Arachchi H.M."/>
            <person name="Berlin A.M."/>
            <person name="Chapman S.B."/>
            <person name="Dewar J."/>
            <person name="Goldberg J."/>
            <person name="Griggs A."/>
            <person name="Gujja S."/>
            <person name="Hansen M."/>
            <person name="Howarth C."/>
            <person name="Imamovic A."/>
            <person name="Larimer J."/>
            <person name="McCowan C."/>
            <person name="Murphy C."/>
            <person name="Neiman D."/>
            <person name="Pearson M."/>
            <person name="Priest M."/>
            <person name="Roberts A."/>
            <person name="Saif S."/>
            <person name="Shea T."/>
            <person name="Sisk P."/>
            <person name="Sykes S."/>
            <person name="Wortman J."/>
            <person name="Nusbaum C."/>
            <person name="Birren B."/>
        </authorList>
    </citation>
    <scope>NUCLEOTIDE SEQUENCE [LARGE SCALE GENOMIC DNA]</scope>
    <source>
        <strain evidence="12 13">PRA339</strain>
    </source>
</reference>
<keyword evidence="13" id="KW-1185">Reference proteome</keyword>
<evidence type="ECO:0000256" key="4">
    <source>
        <dbReference type="ARBA" id="ARBA00022603"/>
    </source>
</evidence>
<evidence type="ECO:0000256" key="2">
    <source>
        <dbReference type="ARBA" id="ARBA00022517"/>
    </source>
</evidence>
<dbReference type="EMBL" id="KK365229">
    <property type="protein sequence ID" value="KCZ79806.1"/>
    <property type="molecule type" value="Genomic_DNA"/>
</dbReference>
<dbReference type="HOGENOM" id="CLU_009422_8_2_1"/>
<dbReference type="InterPro" id="IPR029063">
    <property type="entry name" value="SAM-dependent_MTases_sf"/>
</dbReference>
<feature type="coiled-coil region" evidence="8">
    <location>
        <begin position="288"/>
        <end position="354"/>
    </location>
</feature>
<dbReference type="OrthoDB" id="1287559at2759"/>
<dbReference type="HAMAP" id="MF_01547">
    <property type="entry name" value="RNA_methyltr_E"/>
    <property type="match status" value="1"/>
</dbReference>
<dbReference type="STRING" id="1288291.A0A059EYK2"/>
<evidence type="ECO:0000259" key="10">
    <source>
        <dbReference type="Pfam" id="PF01728"/>
    </source>
</evidence>
<dbReference type="InterPro" id="IPR015507">
    <property type="entry name" value="rRNA-MeTfrase_E"/>
</dbReference>
<dbReference type="InterPro" id="IPR002877">
    <property type="entry name" value="RNA_MeTrfase_FtsJ_dom"/>
</dbReference>
<evidence type="ECO:0000256" key="8">
    <source>
        <dbReference type="SAM" id="Coils"/>
    </source>
</evidence>
<evidence type="ECO:0000256" key="3">
    <source>
        <dbReference type="ARBA" id="ARBA00022552"/>
    </source>
</evidence>
<dbReference type="Gene3D" id="3.40.50.150">
    <property type="entry name" value="Vaccinia Virus protein VP39"/>
    <property type="match status" value="1"/>
</dbReference>
<dbReference type="GO" id="GO:0030687">
    <property type="term" value="C:preribosome, large subunit precursor"/>
    <property type="evidence" value="ECO:0007669"/>
    <property type="project" value="TreeGrafter"/>
</dbReference>
<sequence>MTRKKIGKNRLDKFYKLAKEQGYRARSAFKLIQLDAKYNILEKVHSAIDLCAAPGGWLQVCTKKNIKTIIGIDLVPIKPINNVITLKCDITTETCKKELIRILGDKKVDLILHDGAPNVGTDWDQDSYAQNELVLHSLRLGSEFLIDGGSFLTKVFRSKDYCKLLYVFNELFDEIDATKPLSSREESAEIFVFCKGFKSERVKNHLFEPEIIFDDENIKERYNKVVKISLTDFLNSSTPAEDLNTIDRIDFHKEEKELQGHLDDELKQQFKDIKLIDEVDKKKILKWRNNLIEKLENEEVKLSNYKIQRKEIDLNIDPKILTDEEKLIKIEEELKKYEKMQKKKERKIKQKKIVPLPKNDFFNDKIFDSYYKNKEEEVVEISEQEECIECSDSLEIEEDELRCAIKLKEDEEAFIEDTIDKYCTNDTSKLPRKIVEEDFKEQSMGRIVKCKKEEEALLRRRRKANKKAQRIIEQKQKNQEDDEESDEEDNSRKIRRSVYKKSKNKKRVIVANKRFGKTKIPKGKGKVVFVDRRLKKDKKRNK</sequence>